<dbReference type="SUPFAM" id="SSF52540">
    <property type="entry name" value="P-loop containing nucleoside triphosphate hydrolases"/>
    <property type="match status" value="1"/>
</dbReference>
<reference evidence="1" key="1">
    <citation type="submission" date="2018-04" db="EMBL/GenBank/DDBJ databases">
        <title>Draft genome sequence of the Candidatus Spirobacillus cienkowskii, a pathogen of freshwater Daphnia species, reconstructed from hemolymph metagenomic reads.</title>
        <authorList>
            <person name="Bresciani L."/>
            <person name="Lemos L.N."/>
            <person name="Wale N."/>
            <person name="Lin J.Y."/>
            <person name="Fernandes G.R."/>
            <person name="Duffy M.A."/>
            <person name="Rodrigues J.M."/>
        </authorList>
    </citation>
    <scope>NUCLEOTIDE SEQUENCE [LARGE SCALE GENOMIC DNA]</scope>
    <source>
        <strain evidence="1">Binning01</strain>
    </source>
</reference>
<evidence type="ECO:0000313" key="1">
    <source>
        <dbReference type="EMBL" id="RDB36251.1"/>
    </source>
</evidence>
<dbReference type="Gene3D" id="3.40.50.300">
    <property type="entry name" value="P-loop containing nucleotide triphosphate hydrolases"/>
    <property type="match status" value="1"/>
</dbReference>
<dbReference type="AlphaFoldDB" id="A0A369KNU4"/>
<dbReference type="CDD" id="cd00882">
    <property type="entry name" value="Ras_like_GTPase"/>
    <property type="match status" value="1"/>
</dbReference>
<dbReference type="InterPro" id="IPR052705">
    <property type="entry name" value="Gliding_Motility_GTPase"/>
</dbReference>
<comment type="caution">
    <text evidence="1">The sequence shown here is derived from an EMBL/GenBank/DDBJ whole genome shotgun (WGS) entry which is preliminary data.</text>
</comment>
<dbReference type="RefSeq" id="WP_338636906.1">
    <property type="nucleotide sequence ID" value="NZ_CP146516.1"/>
</dbReference>
<gene>
    <name evidence="1" type="ORF">DCC88_06125</name>
</gene>
<evidence type="ECO:0000313" key="2">
    <source>
        <dbReference type="Proteomes" id="UP000253934"/>
    </source>
</evidence>
<dbReference type="Proteomes" id="UP000253934">
    <property type="component" value="Unassembled WGS sequence"/>
</dbReference>
<accession>A0A369KNU4</accession>
<keyword evidence="2" id="KW-1185">Reference proteome</keyword>
<dbReference type="PANTHER" id="PTHR42708">
    <property type="entry name" value="ATP/GTP-BINDING PROTEIN-RELATED"/>
    <property type="match status" value="1"/>
</dbReference>
<dbReference type="PANTHER" id="PTHR42708:SF1">
    <property type="entry name" value="GLIDING MOTILITY PROTEIN MGLA"/>
    <property type="match status" value="1"/>
</dbReference>
<organism evidence="1 2">
    <name type="scientific">Spirobacillus cienkowskii</name>
    <dbReference type="NCBI Taxonomy" id="495820"/>
    <lineage>
        <taxon>Bacteria</taxon>
        <taxon>Pseudomonadati</taxon>
        <taxon>Bdellovibrionota</taxon>
        <taxon>Oligoflexia</taxon>
        <taxon>Silvanigrellales</taxon>
        <taxon>Spirobacillus</taxon>
    </lineage>
</organism>
<name>A0A369KNU4_9BACT</name>
<dbReference type="EMBL" id="QOVW01000064">
    <property type="protein sequence ID" value="RDB36251.1"/>
    <property type="molecule type" value="Genomic_DNA"/>
</dbReference>
<evidence type="ECO:0008006" key="3">
    <source>
        <dbReference type="Google" id="ProtNLM"/>
    </source>
</evidence>
<proteinExistence type="predicted"/>
<sequence length="193" mass="22203">MAFINEATGDIHFKILYIGCQNSGKTTNLQSIFLEKNKKPKEKTNFSVLKDLPRNNFFDFLPLSYKTIANRKSRMHLYTLPSNQLWQSVNINLMLGVDGIIHIIDSRMRYLEKYNAQSQNLKNLMNSLQIDENKISTVYQFNHSDSYDALPFLTLKETFNLPEEDCIKAVAVEGIGVMETFLKLADKIVSKIV</sequence>
<protein>
    <recommendedName>
        <fullName evidence="3">Gliding-motility protein MglA</fullName>
    </recommendedName>
</protein>
<dbReference type="InterPro" id="IPR027417">
    <property type="entry name" value="P-loop_NTPase"/>
</dbReference>